<keyword evidence="4" id="KW-1003">Cell membrane</keyword>
<dbReference type="GO" id="GO:0015295">
    <property type="term" value="F:solute:proton symporter activity"/>
    <property type="evidence" value="ECO:0007669"/>
    <property type="project" value="TreeGrafter"/>
</dbReference>
<evidence type="ECO:0000313" key="10">
    <source>
        <dbReference type="Proteomes" id="UP000263595"/>
    </source>
</evidence>
<feature type="transmembrane region" description="Helical" evidence="8">
    <location>
        <begin position="153"/>
        <end position="177"/>
    </location>
</feature>
<keyword evidence="10" id="KW-1185">Reference proteome</keyword>
<dbReference type="NCBIfam" id="TIGR00795">
    <property type="entry name" value="lctP"/>
    <property type="match status" value="1"/>
</dbReference>
<evidence type="ECO:0000256" key="4">
    <source>
        <dbReference type="ARBA" id="ARBA00022475"/>
    </source>
</evidence>
<dbReference type="InterPro" id="IPR003804">
    <property type="entry name" value="Lactate_perm"/>
</dbReference>
<protein>
    <recommendedName>
        <fullName evidence="8">L-lactate permease</fullName>
    </recommendedName>
</protein>
<keyword evidence="5 8" id="KW-0812">Transmembrane</keyword>
<name>A0A383RPI3_9PSED</name>
<dbReference type="GO" id="GO:0005886">
    <property type="term" value="C:plasma membrane"/>
    <property type="evidence" value="ECO:0007669"/>
    <property type="project" value="UniProtKB-SubCell"/>
</dbReference>
<dbReference type="RefSeq" id="WP_119138911.1">
    <property type="nucleotide sequence ID" value="NZ_CBCSFL010000009.1"/>
</dbReference>
<evidence type="ECO:0000256" key="8">
    <source>
        <dbReference type="RuleBase" id="RU365092"/>
    </source>
</evidence>
<evidence type="ECO:0000256" key="2">
    <source>
        <dbReference type="ARBA" id="ARBA00010100"/>
    </source>
</evidence>
<sequence>MVWQQIYDPFGSPWLSTLLAAVPVVVMLAALAFFHIKAHIAALLALASALLISVLAFDMPAGMAGSAALYGAANGLLPIGWIVLNIIFLHRLTTENGSFKVLQDSLARITDDRRLQLLLIAFCFGAFFEGAAGFGTPVAVTGAILIGLGFSPLAASGLALIANTAPVAFGALGTPIITLAKVTGLDEMELSMMVGRQLPFFSVIVPFWLIWAFAGWRKMLEVWPAILVAGVSFAIPQFLVSNFHGPMLVDVIAALISMACLTGFLRVWKPATVHTSAALSGRVDNSKVDADPNAPAADTLAFGQADRRTVRRAWMPWIILTVFVFAWGTASFKNLFDTRQALDPATGAVMLDPQGKPLREANPIFAPAITFDTIHQQIEKVPPVVPAPKKEDAVYKFTWLTSTGSGILLAAVLGGLLMGYSPLALARQYLRTIWVVRYSLITIVAMLALGFLTRYSGLDATMGLAFAATGIFYPMFGTLLGWLGVALTGSDTASNVLFGGLQRVTAEQLGLSPVLMAAANSSGGVMGKMVDAQSIVVASTATRWYGHEGEILRYVFFHSVILAILVGCLVTLQAYVAPFTSMVVGGG</sequence>
<feature type="transmembrane region" description="Helical" evidence="8">
    <location>
        <begin position="41"/>
        <end position="61"/>
    </location>
</feature>
<dbReference type="Proteomes" id="UP000263595">
    <property type="component" value="Unassembled WGS sequence"/>
</dbReference>
<evidence type="ECO:0000256" key="3">
    <source>
        <dbReference type="ARBA" id="ARBA00022448"/>
    </source>
</evidence>
<feature type="transmembrane region" description="Helical" evidence="8">
    <location>
        <begin position="222"/>
        <end position="240"/>
    </location>
</feature>
<evidence type="ECO:0000256" key="5">
    <source>
        <dbReference type="ARBA" id="ARBA00022692"/>
    </source>
</evidence>
<feature type="transmembrane region" description="Helical" evidence="8">
    <location>
        <begin position="432"/>
        <end position="452"/>
    </location>
</feature>
<dbReference type="EMBL" id="UNOZ01000007">
    <property type="protein sequence ID" value="SYX88970.1"/>
    <property type="molecule type" value="Genomic_DNA"/>
</dbReference>
<keyword evidence="7 8" id="KW-0472">Membrane</keyword>
<evidence type="ECO:0000256" key="7">
    <source>
        <dbReference type="ARBA" id="ARBA00023136"/>
    </source>
</evidence>
<dbReference type="PANTHER" id="PTHR30003">
    <property type="entry name" value="L-LACTATE PERMEASE"/>
    <property type="match status" value="1"/>
</dbReference>
<comment type="subcellular location">
    <subcellularLocation>
        <location evidence="8">Cell inner membrane</location>
        <topology evidence="8">Multi-pass membrane protein</topology>
    </subcellularLocation>
    <subcellularLocation>
        <location evidence="1">Cell membrane</location>
        <topology evidence="1">Multi-pass membrane protein</topology>
    </subcellularLocation>
</comment>
<feature type="transmembrane region" description="Helical" evidence="8">
    <location>
        <begin position="551"/>
        <end position="572"/>
    </location>
</feature>
<feature type="transmembrane region" description="Helical" evidence="8">
    <location>
        <begin position="247"/>
        <end position="268"/>
    </location>
</feature>
<gene>
    <name evidence="9" type="primary">glcA</name>
    <name evidence="9" type="ORF">CCOS865_01210</name>
</gene>
<proteinExistence type="inferred from homology"/>
<evidence type="ECO:0000313" key="9">
    <source>
        <dbReference type="EMBL" id="SYX88970.1"/>
    </source>
</evidence>
<feature type="transmembrane region" description="Helical" evidence="8">
    <location>
        <begin position="198"/>
        <end position="216"/>
    </location>
</feature>
<keyword evidence="6 8" id="KW-1133">Transmembrane helix</keyword>
<evidence type="ECO:0000256" key="6">
    <source>
        <dbReference type="ARBA" id="ARBA00022989"/>
    </source>
</evidence>
<accession>A0A383RPI3</accession>
<feature type="transmembrane region" description="Helical" evidence="8">
    <location>
        <begin position="397"/>
        <end position="420"/>
    </location>
</feature>
<feature type="transmembrane region" description="Helical" evidence="8">
    <location>
        <begin position="12"/>
        <end position="34"/>
    </location>
</feature>
<organism evidence="9 10">
    <name type="scientific">Pseudomonas reidholzensis</name>
    <dbReference type="NCBI Taxonomy" id="1785162"/>
    <lineage>
        <taxon>Bacteria</taxon>
        <taxon>Pseudomonadati</taxon>
        <taxon>Pseudomonadota</taxon>
        <taxon>Gammaproteobacteria</taxon>
        <taxon>Pseudomonadales</taxon>
        <taxon>Pseudomonadaceae</taxon>
        <taxon>Pseudomonas</taxon>
    </lineage>
</organism>
<keyword evidence="8" id="KW-0997">Cell inner membrane</keyword>
<feature type="transmembrane region" description="Helical" evidence="8">
    <location>
        <begin position="314"/>
        <end position="332"/>
    </location>
</feature>
<evidence type="ECO:0000256" key="1">
    <source>
        <dbReference type="ARBA" id="ARBA00004651"/>
    </source>
</evidence>
<feature type="transmembrane region" description="Helical" evidence="8">
    <location>
        <begin position="117"/>
        <end position="147"/>
    </location>
</feature>
<dbReference type="GO" id="GO:0015129">
    <property type="term" value="F:lactate transmembrane transporter activity"/>
    <property type="evidence" value="ECO:0007669"/>
    <property type="project" value="UniProtKB-UniRule"/>
</dbReference>
<comment type="similarity">
    <text evidence="2 8">Belongs to the lactate permease family.</text>
</comment>
<dbReference type="Pfam" id="PF02652">
    <property type="entry name" value="Lactate_perm"/>
    <property type="match status" value="1"/>
</dbReference>
<keyword evidence="3 8" id="KW-0813">Transport</keyword>
<dbReference type="OrthoDB" id="9761056at2"/>
<reference evidence="10" key="1">
    <citation type="submission" date="2018-08" db="EMBL/GenBank/DDBJ databases">
        <authorList>
            <person name="Blom J."/>
        </authorList>
    </citation>
    <scope>NUCLEOTIDE SEQUENCE [LARGE SCALE GENOMIC DNA]</scope>
    <source>
        <strain evidence="10">CCOS 865</strain>
    </source>
</reference>
<dbReference type="AlphaFoldDB" id="A0A383RPI3"/>
<feature type="transmembrane region" description="Helical" evidence="8">
    <location>
        <begin position="464"/>
        <end position="485"/>
    </location>
</feature>
<feature type="transmembrane region" description="Helical" evidence="8">
    <location>
        <begin position="67"/>
        <end position="89"/>
    </location>
</feature>
<dbReference type="PANTHER" id="PTHR30003:SF0">
    <property type="entry name" value="GLYCOLATE PERMEASE GLCA-RELATED"/>
    <property type="match status" value="1"/>
</dbReference>
<comment type="function">
    <text evidence="8">Uptake of L-lactate across the membrane. Can also transport D-lactate and glycolate.</text>
</comment>